<dbReference type="InterPro" id="IPR013785">
    <property type="entry name" value="Aldolase_TIM"/>
</dbReference>
<dbReference type="AlphaFoldDB" id="A0A445M1U3"/>
<accession>A0A445M1U3</accession>
<dbReference type="Gene3D" id="3.20.20.70">
    <property type="entry name" value="Aldolase class I"/>
    <property type="match status" value="1"/>
</dbReference>
<reference evidence="1 2" key="1">
    <citation type="submission" date="2018-09" db="EMBL/GenBank/DDBJ databases">
        <title>A high-quality reference genome of wild soybean provides a powerful tool to mine soybean genomes.</title>
        <authorList>
            <person name="Xie M."/>
            <person name="Chung C.Y.L."/>
            <person name="Li M.-W."/>
            <person name="Wong F.-L."/>
            <person name="Chan T.-F."/>
            <person name="Lam H.-M."/>
        </authorList>
    </citation>
    <scope>NUCLEOTIDE SEQUENCE [LARGE SCALE GENOMIC DNA]</scope>
    <source>
        <strain evidence="2">cv. W05</strain>
        <tissue evidence="1">Hypocotyl of etiolated seedlings</tissue>
    </source>
</reference>
<dbReference type="GO" id="GO:0000427">
    <property type="term" value="C:plastid-encoded plastid RNA polymerase complex"/>
    <property type="evidence" value="ECO:0007669"/>
    <property type="project" value="InterPro"/>
</dbReference>
<comment type="caution">
    <text evidence="1">The sequence shown here is derived from an EMBL/GenBank/DDBJ whole genome shotgun (WGS) entry which is preliminary data.</text>
</comment>
<dbReference type="InterPro" id="IPR044710">
    <property type="entry name" value="PTAC6"/>
</dbReference>
<dbReference type="PANTHER" id="PTHR35994:SF1">
    <property type="entry name" value="PLASTID TRANSCRIPTIONALLY ACTIVE PROTEIN 6, CHLOROPLASTIC"/>
    <property type="match status" value="1"/>
</dbReference>
<evidence type="ECO:0000313" key="2">
    <source>
        <dbReference type="Proteomes" id="UP000289340"/>
    </source>
</evidence>
<protein>
    <submittedName>
        <fullName evidence="1">Uncharacterized protein</fullName>
    </submittedName>
</protein>
<dbReference type="Proteomes" id="UP000289340">
    <property type="component" value="Chromosome 1"/>
</dbReference>
<dbReference type="PANTHER" id="PTHR35994">
    <property type="entry name" value="EXPRESSED PROTEIN"/>
    <property type="match status" value="1"/>
</dbReference>
<dbReference type="EMBL" id="QZWG01000001">
    <property type="protein sequence ID" value="RZC29565.1"/>
    <property type="molecule type" value="Genomic_DNA"/>
</dbReference>
<proteinExistence type="predicted"/>
<gene>
    <name evidence="1" type="ORF">D0Y65_001228</name>
</gene>
<organism evidence="1 2">
    <name type="scientific">Glycine soja</name>
    <name type="common">Wild soybean</name>
    <dbReference type="NCBI Taxonomy" id="3848"/>
    <lineage>
        <taxon>Eukaryota</taxon>
        <taxon>Viridiplantae</taxon>
        <taxon>Streptophyta</taxon>
        <taxon>Embryophyta</taxon>
        <taxon>Tracheophyta</taxon>
        <taxon>Spermatophyta</taxon>
        <taxon>Magnoliopsida</taxon>
        <taxon>eudicotyledons</taxon>
        <taxon>Gunneridae</taxon>
        <taxon>Pentapetalae</taxon>
        <taxon>rosids</taxon>
        <taxon>fabids</taxon>
        <taxon>Fabales</taxon>
        <taxon>Fabaceae</taxon>
        <taxon>Papilionoideae</taxon>
        <taxon>50 kb inversion clade</taxon>
        <taxon>NPAAA clade</taxon>
        <taxon>indigoferoid/millettioid clade</taxon>
        <taxon>Phaseoleae</taxon>
        <taxon>Glycine</taxon>
        <taxon>Glycine subgen. Soja</taxon>
    </lineage>
</organism>
<keyword evidence="2" id="KW-1185">Reference proteome</keyword>
<sequence>MTLVMALTTTRWMRTKWRRELDNKKDFDIKYNLFIPVVATIGTGDDNIVVAKSKSFVSMQGWDFDTIFCLVDCDFLIRKPPDPDNDVYDFREIQMFIQFPRFSLQCRRSYVDRFVVVLAVKHDYVFGDDLDLNEISYVSKVLGELNHPIVYSMSPRTSVTPAIAKDISGLVSMYRITGDE</sequence>
<evidence type="ECO:0000313" key="1">
    <source>
        <dbReference type="EMBL" id="RZC29565.1"/>
    </source>
</evidence>
<name>A0A445M1U3_GLYSO</name>